<keyword evidence="1" id="KW-0805">Transcription regulation</keyword>
<keyword evidence="2" id="KW-0238">DNA-binding</keyword>
<dbReference type="OrthoDB" id="9806976at2"/>
<evidence type="ECO:0000256" key="2">
    <source>
        <dbReference type="ARBA" id="ARBA00023125"/>
    </source>
</evidence>
<evidence type="ECO:0000256" key="3">
    <source>
        <dbReference type="ARBA" id="ARBA00023163"/>
    </source>
</evidence>
<evidence type="ECO:0000259" key="5">
    <source>
        <dbReference type="PROSITE" id="PS50987"/>
    </source>
</evidence>
<evidence type="ECO:0000256" key="1">
    <source>
        <dbReference type="ARBA" id="ARBA00023015"/>
    </source>
</evidence>
<dbReference type="NCBIfam" id="NF033788">
    <property type="entry name" value="HTH_metalloreg"/>
    <property type="match status" value="1"/>
</dbReference>
<dbReference type="Pfam" id="PF01022">
    <property type="entry name" value="HTH_5"/>
    <property type="match status" value="1"/>
</dbReference>
<evidence type="ECO:0000256" key="4">
    <source>
        <dbReference type="SAM" id="MobiDB-lite"/>
    </source>
</evidence>
<dbReference type="SUPFAM" id="SSF46785">
    <property type="entry name" value="Winged helix' DNA-binding domain"/>
    <property type="match status" value="1"/>
</dbReference>
<dbReference type="GO" id="GO:0003677">
    <property type="term" value="F:DNA binding"/>
    <property type="evidence" value="ECO:0007669"/>
    <property type="project" value="UniProtKB-KW"/>
</dbReference>
<dbReference type="InterPro" id="IPR036390">
    <property type="entry name" value="WH_DNA-bd_sf"/>
</dbReference>
<sequence>MDGFAVLADGTRRRILDLLRQEPRDVSTIVASLGLTQPNASKHLRVLRDAGLVEVTAEGPRRVYRLTDAPLHEVEEWLRPYRERWTRGFDALDRHLAGQRARRSPGGPGGRPRATDATAGTDTGTTTGTDTGTDTGTTAGTSAERHLPPAAPDGGTPRHQAPPSTPRKAP</sequence>
<dbReference type="KEGG" id="smao:CAG99_03525"/>
<dbReference type="Proteomes" id="UP000194218">
    <property type="component" value="Chromosome"/>
</dbReference>
<dbReference type="InterPro" id="IPR036388">
    <property type="entry name" value="WH-like_DNA-bd_sf"/>
</dbReference>
<feature type="region of interest" description="Disordered" evidence="4">
    <location>
        <begin position="94"/>
        <end position="170"/>
    </location>
</feature>
<dbReference type="RefSeq" id="WP_086157544.1">
    <property type="nucleotide sequence ID" value="NZ_CP021121.1"/>
</dbReference>
<keyword evidence="3" id="KW-0804">Transcription</keyword>
<dbReference type="GO" id="GO:0003700">
    <property type="term" value="F:DNA-binding transcription factor activity"/>
    <property type="evidence" value="ECO:0007669"/>
    <property type="project" value="InterPro"/>
</dbReference>
<dbReference type="InterPro" id="IPR051081">
    <property type="entry name" value="HTH_MetalResp_TranReg"/>
</dbReference>
<dbReference type="InterPro" id="IPR011991">
    <property type="entry name" value="ArsR-like_HTH"/>
</dbReference>
<dbReference type="PROSITE" id="PS50987">
    <property type="entry name" value="HTH_ARSR_2"/>
    <property type="match status" value="1"/>
</dbReference>
<feature type="compositionally biased region" description="Low complexity" evidence="4">
    <location>
        <begin position="111"/>
        <end position="141"/>
    </location>
</feature>
<dbReference type="CDD" id="cd00090">
    <property type="entry name" value="HTH_ARSR"/>
    <property type="match status" value="1"/>
</dbReference>
<feature type="domain" description="HTH arsR-type" evidence="5">
    <location>
        <begin position="1"/>
        <end position="86"/>
    </location>
</feature>
<dbReference type="AlphaFoldDB" id="A0A1W7CTI4"/>
<dbReference type="SMART" id="SM00418">
    <property type="entry name" value="HTH_ARSR"/>
    <property type="match status" value="1"/>
</dbReference>
<proteinExistence type="predicted"/>
<organism evidence="6 7">
    <name type="scientific">Streptomyces marincola</name>
    <dbReference type="NCBI Taxonomy" id="2878388"/>
    <lineage>
        <taxon>Bacteria</taxon>
        <taxon>Bacillati</taxon>
        <taxon>Actinomycetota</taxon>
        <taxon>Actinomycetes</taxon>
        <taxon>Kitasatosporales</taxon>
        <taxon>Streptomycetaceae</taxon>
        <taxon>Streptomyces</taxon>
    </lineage>
</organism>
<accession>A0A1W7CTI4</accession>
<dbReference type="PANTHER" id="PTHR33154">
    <property type="entry name" value="TRANSCRIPTIONAL REGULATOR, ARSR FAMILY"/>
    <property type="match status" value="1"/>
</dbReference>
<dbReference type="PANTHER" id="PTHR33154:SF33">
    <property type="entry name" value="TRANSCRIPTIONAL REPRESSOR SDPR"/>
    <property type="match status" value="1"/>
</dbReference>
<evidence type="ECO:0000313" key="6">
    <source>
        <dbReference type="EMBL" id="ARQ68026.1"/>
    </source>
</evidence>
<protein>
    <recommendedName>
        <fullName evidence="5">HTH arsR-type domain-containing protein</fullName>
    </recommendedName>
</protein>
<reference evidence="6 7" key="1">
    <citation type="submission" date="2017-05" db="EMBL/GenBank/DDBJ databases">
        <title>Complete genome sequence of Streptomyces sp. SCSIO 03032 revealed the diverse biosynthetic pathways for its bioactive secondary metabolites.</title>
        <authorList>
            <person name="Ma L."/>
            <person name="Zhu Y."/>
            <person name="Zhang W."/>
            <person name="Zhang G."/>
            <person name="Tian X."/>
            <person name="Zhang S."/>
            <person name="Zhang C."/>
        </authorList>
    </citation>
    <scope>NUCLEOTIDE SEQUENCE [LARGE SCALE GENOMIC DNA]</scope>
    <source>
        <strain evidence="6 7">SCSIO 03032</strain>
    </source>
</reference>
<dbReference type="EMBL" id="CP021121">
    <property type="protein sequence ID" value="ARQ68026.1"/>
    <property type="molecule type" value="Genomic_DNA"/>
</dbReference>
<gene>
    <name evidence="6" type="ORF">CAG99_03525</name>
</gene>
<keyword evidence="7" id="KW-1185">Reference proteome</keyword>
<evidence type="ECO:0000313" key="7">
    <source>
        <dbReference type="Proteomes" id="UP000194218"/>
    </source>
</evidence>
<dbReference type="Gene3D" id="1.10.10.10">
    <property type="entry name" value="Winged helix-like DNA-binding domain superfamily/Winged helix DNA-binding domain"/>
    <property type="match status" value="1"/>
</dbReference>
<dbReference type="InterPro" id="IPR001845">
    <property type="entry name" value="HTH_ArsR_DNA-bd_dom"/>
</dbReference>
<name>A0A1W7CTI4_9ACTN</name>